<sequence>MLLDEPVVPKIVIREAVDDETRSRIRTAISTVVPPDRLEPSPSGAKAVEYIRSMNPGLQGEGYAYTAVRTSRTDAVANCYAGEPVQVTVDTWDLVETGLVACGVDPGANDVARSVWLKNC</sequence>
<gene>
    <name evidence="1" type="ORF">GCM10009811_34720</name>
</gene>
<accession>A0ABN2M3V0</accession>
<keyword evidence="2" id="KW-1185">Reference proteome</keyword>
<proteinExistence type="predicted"/>
<reference evidence="1 2" key="1">
    <citation type="journal article" date="2019" name="Int. J. Syst. Evol. Microbiol.">
        <title>The Global Catalogue of Microorganisms (GCM) 10K type strain sequencing project: providing services to taxonomists for standard genome sequencing and annotation.</title>
        <authorList>
            <consortium name="The Broad Institute Genomics Platform"/>
            <consortium name="The Broad Institute Genome Sequencing Center for Infectious Disease"/>
            <person name="Wu L."/>
            <person name="Ma J."/>
        </authorList>
    </citation>
    <scope>NUCLEOTIDE SEQUENCE [LARGE SCALE GENOMIC DNA]</scope>
    <source>
        <strain evidence="1 2">JCM 15592</strain>
    </source>
</reference>
<evidence type="ECO:0000313" key="1">
    <source>
        <dbReference type="EMBL" id="GAA1808507.1"/>
    </source>
</evidence>
<organism evidence="1 2">
    <name type="scientific">Nostocoides veronense</name>
    <dbReference type="NCBI Taxonomy" id="330836"/>
    <lineage>
        <taxon>Bacteria</taxon>
        <taxon>Bacillati</taxon>
        <taxon>Actinomycetota</taxon>
        <taxon>Actinomycetes</taxon>
        <taxon>Micrococcales</taxon>
        <taxon>Intrasporangiaceae</taxon>
        <taxon>Nostocoides</taxon>
    </lineage>
</organism>
<dbReference type="Proteomes" id="UP001499938">
    <property type="component" value="Unassembled WGS sequence"/>
</dbReference>
<protein>
    <submittedName>
        <fullName evidence="1">Uncharacterized protein</fullName>
    </submittedName>
</protein>
<evidence type="ECO:0000313" key="2">
    <source>
        <dbReference type="Proteomes" id="UP001499938"/>
    </source>
</evidence>
<name>A0ABN2M3V0_9MICO</name>
<comment type="caution">
    <text evidence="1">The sequence shown here is derived from an EMBL/GenBank/DDBJ whole genome shotgun (WGS) entry which is preliminary data.</text>
</comment>
<dbReference type="EMBL" id="BAAAPO010000061">
    <property type="protein sequence ID" value="GAA1808507.1"/>
    <property type="molecule type" value="Genomic_DNA"/>
</dbReference>